<reference evidence="1 2" key="1">
    <citation type="submission" date="2022-01" db="EMBL/GenBank/DDBJ databases">
        <title>Novel bile acid biosynthetic pathways are enriched in the microbiome of centenarians.</title>
        <authorList>
            <person name="Sato Y."/>
            <person name="Atarashi K."/>
            <person name="Plichta R.D."/>
            <person name="Arai Y."/>
            <person name="Sasajima S."/>
            <person name="Kearney M.S."/>
            <person name="Suda W."/>
            <person name="Takeshita K."/>
            <person name="Sasaki T."/>
            <person name="Okamoto S."/>
            <person name="Skelly N.A."/>
            <person name="Okamura Y."/>
            <person name="Vlamakis H."/>
            <person name="Li Y."/>
            <person name="Tanoue T."/>
            <person name="Takei H."/>
            <person name="Nittono H."/>
            <person name="Narushima S."/>
            <person name="Irie J."/>
            <person name="Itoh H."/>
            <person name="Moriya K."/>
            <person name="Sugiura Y."/>
            <person name="Suematsu M."/>
            <person name="Moritoki N."/>
            <person name="Shibata S."/>
            <person name="Littman R.D."/>
            <person name="Fischbach A.M."/>
            <person name="Uwamino Y."/>
            <person name="Inoue T."/>
            <person name="Honda A."/>
            <person name="Hattori M."/>
            <person name="Murai T."/>
            <person name="Xavier J.R."/>
            <person name="Hirose N."/>
            <person name="Honda K."/>
        </authorList>
    </citation>
    <scope>NUCLEOTIDE SEQUENCE [LARGE SCALE GENOMIC DNA]</scope>
    <source>
        <strain evidence="1 2">CE91-St30</strain>
    </source>
</reference>
<sequence length="108" mass="12007">MNGIAINDPSTLRFVKRSRWSVKFEVDGKRYMLHESTEDCETSVTLYRLFQDRSGRFDLDGIASARFDGIGVALRGAGMSEVSDATPLSQISKAWFLATLCAKGLVRL</sequence>
<dbReference type="EMBL" id="AP025564">
    <property type="protein sequence ID" value="BDE94931.1"/>
    <property type="molecule type" value="Genomic_DNA"/>
</dbReference>
<name>A0ABN6MF81_9ACTN</name>
<accession>A0ABN6MF81</accession>
<evidence type="ECO:0000313" key="1">
    <source>
        <dbReference type="EMBL" id="BDE94931.1"/>
    </source>
</evidence>
<dbReference type="RefSeq" id="WP_244411455.1">
    <property type="nucleotide sequence ID" value="NZ_AP025564.1"/>
</dbReference>
<evidence type="ECO:0000313" key="2">
    <source>
        <dbReference type="Proteomes" id="UP001320544"/>
    </source>
</evidence>
<keyword evidence="2" id="KW-1185">Reference proteome</keyword>
<proteinExistence type="predicted"/>
<protein>
    <submittedName>
        <fullName evidence="1">Uncharacterized protein</fullName>
    </submittedName>
</protein>
<organism evidence="1 2">
    <name type="scientific">Raoultibacter timonensis</name>
    <dbReference type="NCBI Taxonomy" id="1907662"/>
    <lineage>
        <taxon>Bacteria</taxon>
        <taxon>Bacillati</taxon>
        <taxon>Actinomycetota</taxon>
        <taxon>Coriobacteriia</taxon>
        <taxon>Eggerthellales</taxon>
        <taxon>Eggerthellaceae</taxon>
        <taxon>Raoultibacter</taxon>
    </lineage>
</organism>
<dbReference type="Proteomes" id="UP001320544">
    <property type="component" value="Chromosome"/>
</dbReference>
<gene>
    <name evidence="1" type="ORF">CE91St30_02640</name>
</gene>